<dbReference type="Proteomes" id="UP000603457">
    <property type="component" value="Unassembled WGS sequence"/>
</dbReference>
<evidence type="ECO:0000256" key="2">
    <source>
        <dbReference type="ARBA" id="ARBA00022737"/>
    </source>
</evidence>
<dbReference type="InterPro" id="IPR020472">
    <property type="entry name" value="WD40_PAC1"/>
</dbReference>
<evidence type="ECO:0000313" key="5">
    <source>
        <dbReference type="Proteomes" id="UP000603457"/>
    </source>
</evidence>
<gene>
    <name evidence="4" type="ORF">H6G74_15165</name>
</gene>
<dbReference type="InterPro" id="IPR019775">
    <property type="entry name" value="WD40_repeat_CS"/>
</dbReference>
<dbReference type="Pfam" id="PF00400">
    <property type="entry name" value="WD40"/>
    <property type="match status" value="5"/>
</dbReference>
<accession>A0ABR8FWW3</accession>
<dbReference type="SUPFAM" id="SSF50978">
    <property type="entry name" value="WD40 repeat-like"/>
    <property type="match status" value="1"/>
</dbReference>
<dbReference type="PROSITE" id="PS50082">
    <property type="entry name" value="WD_REPEATS_2"/>
    <property type="match status" value="3"/>
</dbReference>
<sequence length="359" mass="38622">MRLPFVFKTLTLLGFYLPIPLSMLPSLQVVADTPSVATKADKPQRLKLTLSGHTEPVRALALAPNGQLLASGSDDKTIKLWNPNTGVLLRTLTGHKERIKSIVITPDAQTVISTSFDNTIKFWNTQTGEQIRTIGEKTGVRAMLLTPDGQTLISGSGDTTIKFRNLKTRKIDRILKVETTALAISRDGKTLYSGGENGGKIRVWNMLTGKQLRSFTPPLPKKEDLITGSEKASSPITLAVSNDGKMLLSGGYDDSFQSAGVRTTDGKSFKAWNLNTGKLIHNFSLGTSIDALVISPDSKTFITGGLGRSVIVRDIITGKSVLELIGHGGGIYGLALNSDGQTLYSGSGDKSVKVWQIKP</sequence>
<evidence type="ECO:0000313" key="4">
    <source>
        <dbReference type="EMBL" id="MBD2595659.1"/>
    </source>
</evidence>
<dbReference type="EMBL" id="JACJTB010000018">
    <property type="protein sequence ID" value="MBD2595659.1"/>
    <property type="molecule type" value="Genomic_DNA"/>
</dbReference>
<reference evidence="4 5" key="1">
    <citation type="journal article" date="2020" name="ISME J.">
        <title>Comparative genomics reveals insights into cyanobacterial evolution and habitat adaptation.</title>
        <authorList>
            <person name="Chen M.Y."/>
            <person name="Teng W.K."/>
            <person name="Zhao L."/>
            <person name="Hu C.X."/>
            <person name="Zhou Y.K."/>
            <person name="Han B.P."/>
            <person name="Song L.R."/>
            <person name="Shu W.S."/>
        </authorList>
    </citation>
    <scope>NUCLEOTIDE SEQUENCE [LARGE SCALE GENOMIC DNA]</scope>
    <source>
        <strain evidence="4 5">FACHB-130</strain>
    </source>
</reference>
<dbReference type="PANTHER" id="PTHR19848:SF8">
    <property type="entry name" value="F-BOX AND WD REPEAT DOMAIN CONTAINING 7"/>
    <property type="match status" value="1"/>
</dbReference>
<evidence type="ECO:0000256" key="3">
    <source>
        <dbReference type="PROSITE-ProRule" id="PRU00221"/>
    </source>
</evidence>
<keyword evidence="1 3" id="KW-0853">WD repeat</keyword>
<organism evidence="4 5">
    <name type="scientific">Nostoc spongiaeforme FACHB-130</name>
    <dbReference type="NCBI Taxonomy" id="1357510"/>
    <lineage>
        <taxon>Bacteria</taxon>
        <taxon>Bacillati</taxon>
        <taxon>Cyanobacteriota</taxon>
        <taxon>Cyanophyceae</taxon>
        <taxon>Nostocales</taxon>
        <taxon>Nostocaceae</taxon>
        <taxon>Nostoc</taxon>
    </lineage>
</organism>
<feature type="repeat" description="WD" evidence="3">
    <location>
        <begin position="92"/>
        <end position="133"/>
    </location>
</feature>
<name>A0ABR8FWW3_9NOSO</name>
<dbReference type="CDD" id="cd00200">
    <property type="entry name" value="WD40"/>
    <property type="match status" value="1"/>
</dbReference>
<keyword evidence="2" id="KW-0677">Repeat</keyword>
<dbReference type="InterPro" id="IPR015943">
    <property type="entry name" value="WD40/YVTN_repeat-like_dom_sf"/>
</dbReference>
<dbReference type="PROSITE" id="PS50294">
    <property type="entry name" value="WD_REPEATS_REGION"/>
    <property type="match status" value="3"/>
</dbReference>
<feature type="repeat" description="WD" evidence="3">
    <location>
        <begin position="50"/>
        <end position="91"/>
    </location>
</feature>
<dbReference type="InterPro" id="IPR001680">
    <property type="entry name" value="WD40_rpt"/>
</dbReference>
<dbReference type="SMART" id="SM00320">
    <property type="entry name" value="WD40"/>
    <property type="match status" value="7"/>
</dbReference>
<evidence type="ECO:0000256" key="1">
    <source>
        <dbReference type="ARBA" id="ARBA00022574"/>
    </source>
</evidence>
<feature type="repeat" description="WD" evidence="3">
    <location>
        <begin position="324"/>
        <end position="359"/>
    </location>
</feature>
<dbReference type="PANTHER" id="PTHR19848">
    <property type="entry name" value="WD40 REPEAT PROTEIN"/>
    <property type="match status" value="1"/>
</dbReference>
<proteinExistence type="predicted"/>
<protein>
    <submittedName>
        <fullName evidence="4">WD40 repeat domain-containing protein</fullName>
    </submittedName>
</protein>
<dbReference type="RefSeq" id="WP_190968451.1">
    <property type="nucleotide sequence ID" value="NZ_JACJTB010000018.1"/>
</dbReference>
<dbReference type="PROSITE" id="PS00678">
    <property type="entry name" value="WD_REPEATS_1"/>
    <property type="match status" value="1"/>
</dbReference>
<dbReference type="Gene3D" id="2.130.10.10">
    <property type="entry name" value="YVTN repeat-like/Quinoprotein amine dehydrogenase"/>
    <property type="match status" value="3"/>
</dbReference>
<comment type="caution">
    <text evidence="4">The sequence shown here is derived from an EMBL/GenBank/DDBJ whole genome shotgun (WGS) entry which is preliminary data.</text>
</comment>
<keyword evidence="5" id="KW-1185">Reference proteome</keyword>
<dbReference type="InterPro" id="IPR036322">
    <property type="entry name" value="WD40_repeat_dom_sf"/>
</dbReference>
<dbReference type="PRINTS" id="PR00320">
    <property type="entry name" value="GPROTEINBRPT"/>
</dbReference>